<evidence type="ECO:0008006" key="4">
    <source>
        <dbReference type="Google" id="ProtNLM"/>
    </source>
</evidence>
<accession>A0ABM3BJ63</accession>
<dbReference type="Pfam" id="PF08284">
    <property type="entry name" value="RVP_2"/>
    <property type="match status" value="1"/>
</dbReference>
<feature type="region of interest" description="Disordered" evidence="1">
    <location>
        <begin position="126"/>
        <end position="152"/>
    </location>
</feature>
<feature type="region of interest" description="Disordered" evidence="1">
    <location>
        <begin position="1"/>
        <end position="35"/>
    </location>
</feature>
<dbReference type="CDD" id="cd00303">
    <property type="entry name" value="retropepsin_like"/>
    <property type="match status" value="1"/>
</dbReference>
<reference evidence="3" key="2">
    <citation type="submission" date="2025-08" db="UniProtKB">
        <authorList>
            <consortium name="RefSeq"/>
        </authorList>
    </citation>
    <scope>IDENTIFICATION</scope>
</reference>
<dbReference type="InterPro" id="IPR021109">
    <property type="entry name" value="Peptidase_aspartic_dom_sf"/>
</dbReference>
<dbReference type="Gene3D" id="2.40.70.10">
    <property type="entry name" value="Acid Proteases"/>
    <property type="match status" value="1"/>
</dbReference>
<reference evidence="2" key="1">
    <citation type="journal article" date="2020" name="Nat. Genet.">
        <title>Genomic diversifications of five Gossypium allopolyploid species and their impact on cotton improvement.</title>
        <authorList>
            <person name="Chen Z.J."/>
            <person name="Sreedasyam A."/>
            <person name="Ando A."/>
            <person name="Song Q."/>
            <person name="De Santiago L.M."/>
            <person name="Hulse-Kemp A.M."/>
            <person name="Ding M."/>
            <person name="Ye W."/>
            <person name="Kirkbride R.C."/>
            <person name="Jenkins J."/>
            <person name="Plott C."/>
            <person name="Lovell J."/>
            <person name="Lin Y.M."/>
            <person name="Vaughn R."/>
            <person name="Liu B."/>
            <person name="Simpson S."/>
            <person name="Scheffler B.E."/>
            <person name="Wen L."/>
            <person name="Saski C.A."/>
            <person name="Grover C.E."/>
            <person name="Hu G."/>
            <person name="Conover J.L."/>
            <person name="Carlson J.W."/>
            <person name="Shu S."/>
            <person name="Boston L.B."/>
            <person name="Williams M."/>
            <person name="Peterson D.G."/>
            <person name="McGee K."/>
            <person name="Jones D.C."/>
            <person name="Wendel J.F."/>
            <person name="Stelly D.M."/>
            <person name="Grimwood J."/>
            <person name="Schmutz J."/>
        </authorList>
    </citation>
    <scope>NUCLEOTIDE SEQUENCE [LARGE SCALE GENOMIC DNA]</scope>
    <source>
        <strain evidence="2">cv. TM-1</strain>
    </source>
</reference>
<dbReference type="RefSeq" id="XP_040967103.1">
    <property type="nucleotide sequence ID" value="XM_041111169.1"/>
</dbReference>
<evidence type="ECO:0000313" key="3">
    <source>
        <dbReference type="RefSeq" id="XP_040967103.1"/>
    </source>
</evidence>
<feature type="compositionally biased region" description="Basic and acidic residues" evidence="1">
    <location>
        <begin position="126"/>
        <end position="142"/>
    </location>
</feature>
<dbReference type="Proteomes" id="UP000818029">
    <property type="component" value="Chromosome A04"/>
</dbReference>
<feature type="compositionally biased region" description="Polar residues" evidence="1">
    <location>
        <begin position="23"/>
        <end position="35"/>
    </location>
</feature>
<dbReference type="GeneID" id="121228044"/>
<sequence length="288" mass="31754">MSIRGTCGRGTRGSGRGRRGAQAKSSSLGDMSNLNTSKMLMSPVTENGSGREFLSLTQGDKSVAKYEVEFMRLSNYAGGMVATKYERCVRFKDGLKDNLKVLIAPKREQHFVAMIDKVKIAEEVKHVERQNRERGRNKRESEPSNSSTVLGIVRGGPTRYKPRVLRAPGRGVGQAEARQPALFYATCCREEADTPDVIMGTFLVYDVPYTALIDIGSTHSYIVCTVSENLGTLAESTTSEVTVLSPLGQSVRVNRLFRDVPLEVQGTIFLFDLMELPFGEFDVILGID</sequence>
<dbReference type="InterPro" id="IPR032567">
    <property type="entry name" value="RTL1-rel"/>
</dbReference>
<evidence type="ECO:0000313" key="2">
    <source>
        <dbReference type="Proteomes" id="UP000818029"/>
    </source>
</evidence>
<name>A0ABM3BJ63_GOSHI</name>
<evidence type="ECO:0000256" key="1">
    <source>
        <dbReference type="SAM" id="MobiDB-lite"/>
    </source>
</evidence>
<gene>
    <name evidence="3" type="primary">LOC121228044</name>
</gene>
<proteinExistence type="predicted"/>
<organism evidence="2 3">
    <name type="scientific">Gossypium hirsutum</name>
    <name type="common">Upland cotton</name>
    <name type="synonym">Gossypium mexicanum</name>
    <dbReference type="NCBI Taxonomy" id="3635"/>
    <lineage>
        <taxon>Eukaryota</taxon>
        <taxon>Viridiplantae</taxon>
        <taxon>Streptophyta</taxon>
        <taxon>Embryophyta</taxon>
        <taxon>Tracheophyta</taxon>
        <taxon>Spermatophyta</taxon>
        <taxon>Magnoliopsida</taxon>
        <taxon>eudicotyledons</taxon>
        <taxon>Gunneridae</taxon>
        <taxon>Pentapetalae</taxon>
        <taxon>rosids</taxon>
        <taxon>malvids</taxon>
        <taxon>Malvales</taxon>
        <taxon>Malvaceae</taxon>
        <taxon>Malvoideae</taxon>
        <taxon>Gossypium</taxon>
    </lineage>
</organism>
<dbReference type="PANTHER" id="PTHR15503:SF45">
    <property type="entry name" value="RNA-DIRECTED DNA POLYMERASE HOMOLOG"/>
    <property type="match status" value="1"/>
</dbReference>
<keyword evidence="2" id="KW-1185">Reference proteome</keyword>
<protein>
    <recommendedName>
        <fullName evidence="4">Gag-Pol polyprotein</fullName>
    </recommendedName>
</protein>
<dbReference type="PANTHER" id="PTHR15503">
    <property type="entry name" value="LDOC1 RELATED"/>
    <property type="match status" value="1"/>
</dbReference>